<dbReference type="NCBIfam" id="NF004837">
    <property type="entry name" value="PRK06187.1"/>
    <property type="match status" value="1"/>
</dbReference>
<dbReference type="InterPro" id="IPR025110">
    <property type="entry name" value="AMP-bd_C"/>
</dbReference>
<dbReference type="Pfam" id="PF13193">
    <property type="entry name" value="AMP-binding_C"/>
    <property type="match status" value="1"/>
</dbReference>
<dbReference type="GO" id="GO:0016878">
    <property type="term" value="F:acid-thiol ligase activity"/>
    <property type="evidence" value="ECO:0007669"/>
    <property type="project" value="UniProtKB-ARBA"/>
</dbReference>
<reference evidence="8 11" key="2">
    <citation type="submission" date="2018-07" db="EMBL/GenBank/DDBJ databases">
        <title>Genomic Encyclopedia of Archaeal and Bacterial Type Strains, Phase II (KMG-II): from individual species to whole genera.</title>
        <authorList>
            <person name="Goeker M."/>
        </authorList>
    </citation>
    <scope>NUCLEOTIDE SEQUENCE [LARGE SCALE GENOMIC DNA]</scope>
    <source>
        <strain evidence="8 11">JA575</strain>
    </source>
</reference>
<feature type="domain" description="AMP-binding enzyme C-terminal" evidence="7">
    <location>
        <begin position="424"/>
        <end position="496"/>
    </location>
</feature>
<dbReference type="Pfam" id="PF00501">
    <property type="entry name" value="AMP-binding"/>
    <property type="match status" value="1"/>
</dbReference>
<evidence type="ECO:0000256" key="4">
    <source>
        <dbReference type="ARBA" id="ARBA00066616"/>
    </source>
</evidence>
<organism evidence="9 10">
    <name type="scientific">Rhodopseudomonas pentothenatexigens</name>
    <dbReference type="NCBI Taxonomy" id="999699"/>
    <lineage>
        <taxon>Bacteria</taxon>
        <taxon>Pseudomonadati</taxon>
        <taxon>Pseudomonadota</taxon>
        <taxon>Alphaproteobacteria</taxon>
        <taxon>Hyphomicrobiales</taxon>
        <taxon>Nitrobacteraceae</taxon>
        <taxon>Rhodopseudomonas</taxon>
    </lineage>
</organism>
<evidence type="ECO:0000256" key="3">
    <source>
        <dbReference type="ARBA" id="ARBA00051915"/>
    </source>
</evidence>
<evidence type="ECO:0000256" key="5">
    <source>
        <dbReference type="ARBA" id="ARBA00067668"/>
    </source>
</evidence>
<dbReference type="Gene3D" id="3.30.300.30">
    <property type="match status" value="1"/>
</dbReference>
<proteinExistence type="inferred from homology"/>
<feature type="domain" description="AMP-dependent synthetase/ligase" evidence="6">
    <location>
        <begin position="9"/>
        <end position="374"/>
    </location>
</feature>
<comment type="similarity">
    <text evidence="1">Belongs to the ATP-dependent AMP-binding enzyme family.</text>
</comment>
<dbReference type="PANTHER" id="PTHR43767:SF1">
    <property type="entry name" value="NONRIBOSOMAL PEPTIDE SYNTHASE PES1 (EUROFUNG)-RELATED"/>
    <property type="match status" value="1"/>
</dbReference>
<dbReference type="PROSITE" id="PS00455">
    <property type="entry name" value="AMP_BINDING"/>
    <property type="match status" value="1"/>
</dbReference>
<comment type="catalytic activity">
    <reaction evidence="3">
        <text>3-(methylsulfanyl)propanoate + ATP + CoA = 3-(methylsulfanyl)propanoyl-CoA + AMP + diphosphate</text>
        <dbReference type="Rhea" id="RHEA:43052"/>
        <dbReference type="ChEBI" id="CHEBI:30616"/>
        <dbReference type="ChEBI" id="CHEBI:33019"/>
        <dbReference type="ChEBI" id="CHEBI:49016"/>
        <dbReference type="ChEBI" id="CHEBI:57287"/>
        <dbReference type="ChEBI" id="CHEBI:82815"/>
        <dbReference type="ChEBI" id="CHEBI:456215"/>
        <dbReference type="EC" id="6.2.1.44"/>
    </reaction>
    <physiologicalReaction direction="left-to-right" evidence="3">
        <dbReference type="Rhea" id="RHEA:43053"/>
    </physiologicalReaction>
</comment>
<dbReference type="EMBL" id="QRDT01000009">
    <property type="protein sequence ID" value="RED35210.1"/>
    <property type="molecule type" value="Genomic_DNA"/>
</dbReference>
<dbReference type="InterPro" id="IPR045851">
    <property type="entry name" value="AMP-bd_C_sf"/>
</dbReference>
<accession>A0A336JMK7</accession>
<dbReference type="InterPro" id="IPR050237">
    <property type="entry name" value="ATP-dep_AMP-bd_enzyme"/>
</dbReference>
<dbReference type="OrthoDB" id="9803968at2"/>
<evidence type="ECO:0000256" key="2">
    <source>
        <dbReference type="ARBA" id="ARBA00022598"/>
    </source>
</evidence>
<evidence type="ECO:0000259" key="6">
    <source>
        <dbReference type="Pfam" id="PF00501"/>
    </source>
</evidence>
<protein>
    <recommendedName>
        <fullName evidence="5">3-methylmercaptopropionyl-CoA ligase</fullName>
        <ecNumber evidence="4">6.2.1.44</ecNumber>
    </recommendedName>
</protein>
<reference evidence="9 10" key="1">
    <citation type="submission" date="2017-08" db="EMBL/GenBank/DDBJ databases">
        <authorList>
            <person name="de Groot N.N."/>
        </authorList>
    </citation>
    <scope>NUCLEOTIDE SEQUENCE [LARGE SCALE GENOMIC DNA]</scope>
    <source>
        <strain evidence="9 10">JA575</strain>
    </source>
</reference>
<dbReference type="InterPro" id="IPR020845">
    <property type="entry name" value="AMP-binding_CS"/>
</dbReference>
<dbReference type="InterPro" id="IPR042099">
    <property type="entry name" value="ANL_N_sf"/>
</dbReference>
<dbReference type="SUPFAM" id="SSF56801">
    <property type="entry name" value="Acetyl-CoA synthetase-like"/>
    <property type="match status" value="1"/>
</dbReference>
<dbReference type="AlphaFoldDB" id="A0A336JMK7"/>
<dbReference type="Proteomes" id="UP000256343">
    <property type="component" value="Unassembled WGS sequence"/>
</dbReference>
<dbReference type="EMBL" id="UFQQ01000009">
    <property type="protein sequence ID" value="SSW90900.1"/>
    <property type="molecule type" value="Genomic_DNA"/>
</dbReference>
<evidence type="ECO:0000313" key="9">
    <source>
        <dbReference type="EMBL" id="SSW90900.1"/>
    </source>
</evidence>
<keyword evidence="2" id="KW-0436">Ligase</keyword>
<keyword evidence="11" id="KW-1185">Reference proteome</keyword>
<evidence type="ECO:0000313" key="11">
    <source>
        <dbReference type="Proteomes" id="UP000256343"/>
    </source>
</evidence>
<dbReference type="CDD" id="cd17631">
    <property type="entry name" value="FACL_FadD13-like"/>
    <property type="match status" value="1"/>
</dbReference>
<dbReference type="Gene3D" id="3.40.50.12780">
    <property type="entry name" value="N-terminal domain of ligase-like"/>
    <property type="match status" value="1"/>
</dbReference>
<dbReference type="EC" id="6.2.1.44" evidence="4"/>
<evidence type="ECO:0000259" key="7">
    <source>
        <dbReference type="Pfam" id="PF13193"/>
    </source>
</evidence>
<dbReference type="FunFam" id="3.30.300.30:FF:000008">
    <property type="entry name" value="2,3-dihydroxybenzoate-AMP ligase"/>
    <property type="match status" value="1"/>
</dbReference>
<sequence length="519" mass="56184">MQLTAGLRKAASFRAEETALVTPERSFSHGDLLDRVARLAGVFRRFGVGAGEPVAILAANGREYIECYFAVLWAGGVVVPVNSRFSLPEMIEQVTDAEPSLLVCDHSFLNSAVQLAEACRCLTAVIAAAPNVAGLPKLHDYDAAVADERPCADAGRGGDDLACLFYTGGTTGRAKGVMLSHRNLWVNAVVTSLSFGFDETTVALHAGPLFHLGAGARVYTTSIMGGRHVVIPRFSPNDVLAAISRHKVTVATFVPTMLGMILQMPDLDSYDLSSLKLITYGASPMPEAVLQECLRRFPSIRFGQSYGMTELSPVATILSPADHLPTAPRHRLRSAGRPIVSAEVRIVDAQDRELKTGEVGEVVVRGPMVMMGYWKQPELTAQVLRGGWMHTGDSGRFDADGYLYISDRIKDMIITGGENVYSVEVENAIAAHPDVLQCAVIGIPHAKWGEAVHAVVVRRAGSSLTAEQLIAFCRSAIADYKSPRSIEFRDDPLPLSSVNKINKAALRAPYWTDKDRRVN</sequence>
<evidence type="ECO:0000313" key="8">
    <source>
        <dbReference type="EMBL" id="RED35210.1"/>
    </source>
</evidence>
<name>A0A336JMK7_9BRAD</name>
<evidence type="ECO:0000313" key="10">
    <source>
        <dbReference type="Proteomes" id="UP000252631"/>
    </source>
</evidence>
<dbReference type="Proteomes" id="UP000252631">
    <property type="component" value="Unassembled WGS sequence"/>
</dbReference>
<gene>
    <name evidence="8" type="ORF">BJ125_10954</name>
    <name evidence="9" type="ORF">SAMN05892882_10954</name>
</gene>
<dbReference type="InterPro" id="IPR000873">
    <property type="entry name" value="AMP-dep_synth/lig_dom"/>
</dbReference>
<dbReference type="PANTHER" id="PTHR43767">
    <property type="entry name" value="LONG-CHAIN-FATTY-ACID--COA LIGASE"/>
    <property type="match status" value="1"/>
</dbReference>
<dbReference type="RefSeq" id="WP_114358084.1">
    <property type="nucleotide sequence ID" value="NZ_QRDT01000009.1"/>
</dbReference>
<evidence type="ECO:0000256" key="1">
    <source>
        <dbReference type="ARBA" id="ARBA00006432"/>
    </source>
</evidence>